<keyword evidence="2" id="KW-0812">Transmembrane</keyword>
<sequence length="315" mass="33048">MLIRRSGRTSNMSGMSPRRLWRPPSADKGSRAGVRRRDWPTLLGIGTAIVAALGALIFNGISATATNKQLELSRDGQLTDRYSQAVEQLGSDSPEVRLGGIYALERLMRDSPIDQPTIVEVLAAFVRSHATRLPGPSPAPAATLTREDVRATAGRRPVDLLAALTVIGRRDTRHDPQRQVFDLSYSTVDLSYSNLDGLNLLGVRLRGANLTGTSLIGTILNGADLSGSSLTSVDLTNAKVRFANLSCAWMIGANLTGADLSNSDLSGAGLAGATLSGANLTDVTLTGAAFGFEGPGLRGTTGTPRPQPTVTSAPC</sequence>
<feature type="region of interest" description="Disordered" evidence="1">
    <location>
        <begin position="295"/>
        <end position="315"/>
    </location>
</feature>
<keyword evidence="2" id="KW-0472">Membrane</keyword>
<keyword evidence="4" id="KW-1185">Reference proteome</keyword>
<evidence type="ECO:0008006" key="5">
    <source>
        <dbReference type="Google" id="ProtNLM"/>
    </source>
</evidence>
<dbReference type="InterPro" id="IPR001646">
    <property type="entry name" value="5peptide_repeat"/>
</dbReference>
<dbReference type="RefSeq" id="WP_203787425.1">
    <property type="nucleotide sequence ID" value="NZ_BONS01000002.1"/>
</dbReference>
<dbReference type="Proteomes" id="UP000622552">
    <property type="component" value="Unassembled WGS sequence"/>
</dbReference>
<dbReference type="EMBL" id="JADOUF010000001">
    <property type="protein sequence ID" value="MBG6135743.1"/>
    <property type="molecule type" value="Genomic_DNA"/>
</dbReference>
<keyword evidence="2" id="KW-1133">Transmembrane helix</keyword>
<organism evidence="3 4">
    <name type="scientific">Longispora fulva</name>
    <dbReference type="NCBI Taxonomy" id="619741"/>
    <lineage>
        <taxon>Bacteria</taxon>
        <taxon>Bacillati</taxon>
        <taxon>Actinomycetota</taxon>
        <taxon>Actinomycetes</taxon>
        <taxon>Micromonosporales</taxon>
        <taxon>Micromonosporaceae</taxon>
        <taxon>Longispora</taxon>
    </lineage>
</organism>
<name>A0A8J7GGL8_9ACTN</name>
<accession>A0A8J7GGL8</accession>
<dbReference type="PANTHER" id="PTHR14136">
    <property type="entry name" value="BTB_POZ DOMAIN-CONTAINING PROTEIN KCTD9"/>
    <property type="match status" value="1"/>
</dbReference>
<feature type="transmembrane region" description="Helical" evidence="2">
    <location>
        <begin position="41"/>
        <end position="61"/>
    </location>
</feature>
<gene>
    <name evidence="3" type="ORF">IW245_001937</name>
</gene>
<evidence type="ECO:0000313" key="4">
    <source>
        <dbReference type="Proteomes" id="UP000622552"/>
    </source>
</evidence>
<dbReference type="SUPFAM" id="SSF141571">
    <property type="entry name" value="Pentapeptide repeat-like"/>
    <property type="match status" value="1"/>
</dbReference>
<reference evidence="3" key="1">
    <citation type="submission" date="2020-11" db="EMBL/GenBank/DDBJ databases">
        <title>Sequencing the genomes of 1000 actinobacteria strains.</title>
        <authorList>
            <person name="Klenk H.-P."/>
        </authorList>
    </citation>
    <scope>NUCLEOTIDE SEQUENCE</scope>
    <source>
        <strain evidence="3">DSM 45356</strain>
    </source>
</reference>
<protein>
    <recommendedName>
        <fullName evidence="5">Pentapeptide repeat-containing protein</fullName>
    </recommendedName>
</protein>
<feature type="region of interest" description="Disordered" evidence="1">
    <location>
        <begin position="1"/>
        <end position="33"/>
    </location>
</feature>
<evidence type="ECO:0000256" key="1">
    <source>
        <dbReference type="SAM" id="MobiDB-lite"/>
    </source>
</evidence>
<dbReference type="PANTHER" id="PTHR14136:SF17">
    <property type="entry name" value="BTB_POZ DOMAIN-CONTAINING PROTEIN KCTD9"/>
    <property type="match status" value="1"/>
</dbReference>
<dbReference type="AlphaFoldDB" id="A0A8J7GGL8"/>
<comment type="caution">
    <text evidence="3">The sequence shown here is derived from an EMBL/GenBank/DDBJ whole genome shotgun (WGS) entry which is preliminary data.</text>
</comment>
<dbReference type="Gene3D" id="2.160.20.80">
    <property type="entry name" value="E3 ubiquitin-protein ligase SopA"/>
    <property type="match status" value="1"/>
</dbReference>
<proteinExistence type="predicted"/>
<dbReference type="Pfam" id="PF00805">
    <property type="entry name" value="Pentapeptide"/>
    <property type="match status" value="2"/>
</dbReference>
<evidence type="ECO:0000256" key="2">
    <source>
        <dbReference type="SAM" id="Phobius"/>
    </source>
</evidence>
<dbReference type="InterPro" id="IPR051082">
    <property type="entry name" value="Pentapeptide-BTB/POZ_domain"/>
</dbReference>
<evidence type="ECO:0000313" key="3">
    <source>
        <dbReference type="EMBL" id="MBG6135743.1"/>
    </source>
</evidence>